<protein>
    <submittedName>
        <fullName evidence="2">Uncharacterized protein</fullName>
    </submittedName>
</protein>
<name>A0A8X6NL75_NEPPI</name>
<evidence type="ECO:0000256" key="1">
    <source>
        <dbReference type="SAM" id="MobiDB-lite"/>
    </source>
</evidence>
<feature type="region of interest" description="Disordered" evidence="1">
    <location>
        <begin position="1"/>
        <end position="20"/>
    </location>
</feature>
<keyword evidence="3" id="KW-1185">Reference proteome</keyword>
<dbReference type="AlphaFoldDB" id="A0A8X6NL75"/>
<proteinExistence type="predicted"/>
<evidence type="ECO:0000313" key="3">
    <source>
        <dbReference type="Proteomes" id="UP000887013"/>
    </source>
</evidence>
<evidence type="ECO:0000313" key="2">
    <source>
        <dbReference type="EMBL" id="GFT21437.1"/>
    </source>
</evidence>
<dbReference type="Proteomes" id="UP000887013">
    <property type="component" value="Unassembled WGS sequence"/>
</dbReference>
<accession>A0A8X6NL75</accession>
<organism evidence="2 3">
    <name type="scientific">Nephila pilipes</name>
    <name type="common">Giant wood spider</name>
    <name type="synonym">Nephila maculata</name>
    <dbReference type="NCBI Taxonomy" id="299642"/>
    <lineage>
        <taxon>Eukaryota</taxon>
        <taxon>Metazoa</taxon>
        <taxon>Ecdysozoa</taxon>
        <taxon>Arthropoda</taxon>
        <taxon>Chelicerata</taxon>
        <taxon>Arachnida</taxon>
        <taxon>Araneae</taxon>
        <taxon>Araneomorphae</taxon>
        <taxon>Entelegynae</taxon>
        <taxon>Araneoidea</taxon>
        <taxon>Nephilidae</taxon>
        <taxon>Nephila</taxon>
    </lineage>
</organism>
<dbReference type="EMBL" id="BMAW01105872">
    <property type="protein sequence ID" value="GFT21437.1"/>
    <property type="molecule type" value="Genomic_DNA"/>
</dbReference>
<sequence length="130" mass="15163">MRRYDLFERKRRRSGGLGEPHTLAHMQYRSQSFVYHYGSNNNMLPYVGPEIRNPHASQTFVSNMKVPRAKIPVTEPPPHAFMPLFFPQDPSAFSYHETNQHRLTTSTRPCSQRKPLVLVMDESLRGHKEI</sequence>
<dbReference type="OrthoDB" id="10372949at2759"/>
<reference evidence="2" key="1">
    <citation type="submission" date="2020-08" db="EMBL/GenBank/DDBJ databases">
        <title>Multicomponent nature underlies the extraordinary mechanical properties of spider dragline silk.</title>
        <authorList>
            <person name="Kono N."/>
            <person name="Nakamura H."/>
            <person name="Mori M."/>
            <person name="Yoshida Y."/>
            <person name="Ohtoshi R."/>
            <person name="Malay A.D."/>
            <person name="Moran D.A.P."/>
            <person name="Tomita M."/>
            <person name="Numata K."/>
            <person name="Arakawa K."/>
        </authorList>
    </citation>
    <scope>NUCLEOTIDE SEQUENCE</scope>
</reference>
<gene>
    <name evidence="2" type="ORF">NPIL_163961</name>
</gene>
<comment type="caution">
    <text evidence="2">The sequence shown here is derived from an EMBL/GenBank/DDBJ whole genome shotgun (WGS) entry which is preliminary data.</text>
</comment>